<dbReference type="EMBL" id="WSZM01000110">
    <property type="protein sequence ID" value="KAF4041954.1"/>
    <property type="molecule type" value="Genomic_DNA"/>
</dbReference>
<proteinExistence type="predicted"/>
<accession>A0A833TFD5</accession>
<protein>
    <submittedName>
        <fullName evidence="1">Uncharacterized protein</fullName>
    </submittedName>
</protein>
<evidence type="ECO:0000313" key="1">
    <source>
        <dbReference type="EMBL" id="KAF4041954.1"/>
    </source>
</evidence>
<dbReference type="Proteomes" id="UP000602510">
    <property type="component" value="Unassembled WGS sequence"/>
</dbReference>
<comment type="caution">
    <text evidence="1">The sequence shown here is derived from an EMBL/GenBank/DDBJ whole genome shotgun (WGS) entry which is preliminary data.</text>
</comment>
<gene>
    <name evidence="1" type="ORF">GN244_ATG05780</name>
</gene>
<name>A0A833TFD5_PHYIN</name>
<evidence type="ECO:0000313" key="2">
    <source>
        <dbReference type="Proteomes" id="UP000602510"/>
    </source>
</evidence>
<dbReference type="AlphaFoldDB" id="A0A833TFD5"/>
<sequence>MLVRQCRDDTKQQCAVKDLGIGQDLLQVLSVAKKTHQLERVNCCVSTIEYRIYFWKVEVFF</sequence>
<reference evidence="1" key="1">
    <citation type="submission" date="2020-04" db="EMBL/GenBank/DDBJ databases">
        <title>Hybrid Assembly of Korean Phytophthora infestans isolates.</title>
        <authorList>
            <person name="Prokchorchik M."/>
            <person name="Lee Y."/>
            <person name="Seo J."/>
            <person name="Cho J.-H."/>
            <person name="Park Y.-E."/>
            <person name="Jang D.-C."/>
            <person name="Im J.-S."/>
            <person name="Choi J.-G."/>
            <person name="Park H.-J."/>
            <person name="Lee G.-B."/>
            <person name="Lee Y.-G."/>
            <person name="Hong S.-Y."/>
            <person name="Cho K."/>
            <person name="Sohn K.H."/>
        </authorList>
    </citation>
    <scope>NUCLEOTIDE SEQUENCE</scope>
    <source>
        <strain evidence="1">KR_1_A1</strain>
    </source>
</reference>
<keyword evidence="2" id="KW-1185">Reference proteome</keyword>
<organism evidence="1 2">
    <name type="scientific">Phytophthora infestans</name>
    <name type="common">Potato late blight agent</name>
    <name type="synonym">Botrytis infestans</name>
    <dbReference type="NCBI Taxonomy" id="4787"/>
    <lineage>
        <taxon>Eukaryota</taxon>
        <taxon>Sar</taxon>
        <taxon>Stramenopiles</taxon>
        <taxon>Oomycota</taxon>
        <taxon>Peronosporomycetes</taxon>
        <taxon>Peronosporales</taxon>
        <taxon>Peronosporaceae</taxon>
        <taxon>Phytophthora</taxon>
    </lineage>
</organism>